<dbReference type="EMBL" id="CP000448">
    <property type="protein sequence ID" value="ABI69041.1"/>
    <property type="molecule type" value="Genomic_DNA"/>
</dbReference>
<dbReference type="InterPro" id="IPR018391">
    <property type="entry name" value="PQQ_b-propeller_rpt"/>
</dbReference>
<sequence>MENKELIRGFYNRIGIALFVVFFLLLAFPASGEAASKLEQFPAAKEAGQPGQLLWKLSGLGKLSSDIIFAPNGNLLFPSNNKLNCVNPEGKLIWEMQGKGKGMLGKPILTEAGGVYFANGSVIQEGKLNGALGWDFSVYADGKAQKTPLLARGPGNILYLPLPDALYGVDTVGHYVWMLSPWESSDGKTSKLINPRTFLACTADEQAFYLVFGDKAGNYKLAAINAQGEYLWKYWLGDISSAFLLADNEGKLYASVNFKKAAQGSKGGKLNQAKVYCFKNSSGNSPIWSNSFSVANQVTAPVLGNSKTLYFTGGNKLYALDTEKGKVLWDTPLLKLVSTPAVSQNGYIYGGSSDGDLFAVKPSGRLAWFRQLDGAVERAPLIGPDNFIYVHTAKGSLYKIKDNFKES</sequence>
<proteinExistence type="predicted"/>
<reference evidence="3" key="1">
    <citation type="journal article" date="2010" name="Environ. Microbiol.">
        <title>The genome of Syntrophomonas wolfei: new insights into syntrophic metabolism and biohydrogen production.</title>
        <authorList>
            <person name="Sieber J.R."/>
            <person name="Sims D.R."/>
            <person name="Han C."/>
            <person name="Kim E."/>
            <person name="Lykidis A."/>
            <person name="Lapidus A.L."/>
            <person name="McDonnald E."/>
            <person name="Rohlin L."/>
            <person name="Culley D.E."/>
            <person name="Gunsalus R."/>
            <person name="McInerney M.J."/>
        </authorList>
    </citation>
    <scope>NUCLEOTIDE SEQUENCE [LARGE SCALE GENOMIC DNA]</scope>
    <source>
        <strain evidence="3">DSM 2245B / Goettingen</strain>
    </source>
</reference>
<dbReference type="AlphaFoldDB" id="Q0AW63"/>
<evidence type="ECO:0000313" key="3">
    <source>
        <dbReference type="Proteomes" id="UP000001968"/>
    </source>
</evidence>
<dbReference type="HOGENOM" id="CLU_027480_4_1_9"/>
<name>Q0AW63_SYNWW</name>
<dbReference type="SMART" id="SM00564">
    <property type="entry name" value="PQQ"/>
    <property type="match status" value="2"/>
</dbReference>
<dbReference type="KEGG" id="swo:Swol_1743"/>
<dbReference type="Gene3D" id="2.130.10.10">
    <property type="entry name" value="YVTN repeat-like/Quinoprotein amine dehydrogenase"/>
    <property type="match status" value="1"/>
</dbReference>
<dbReference type="InterPro" id="IPR002372">
    <property type="entry name" value="PQQ_rpt_dom"/>
</dbReference>
<protein>
    <recommendedName>
        <fullName evidence="1">Pyrrolo-quinoline quinone repeat domain-containing protein</fullName>
    </recommendedName>
</protein>
<dbReference type="Proteomes" id="UP000001968">
    <property type="component" value="Chromosome"/>
</dbReference>
<organism evidence="2 3">
    <name type="scientific">Syntrophomonas wolfei subsp. wolfei (strain DSM 2245B / Goettingen)</name>
    <dbReference type="NCBI Taxonomy" id="335541"/>
    <lineage>
        <taxon>Bacteria</taxon>
        <taxon>Bacillati</taxon>
        <taxon>Bacillota</taxon>
        <taxon>Clostridia</taxon>
        <taxon>Eubacteriales</taxon>
        <taxon>Syntrophomonadaceae</taxon>
        <taxon>Syntrophomonas</taxon>
    </lineage>
</organism>
<evidence type="ECO:0000259" key="1">
    <source>
        <dbReference type="Pfam" id="PF13360"/>
    </source>
</evidence>
<dbReference type="PANTHER" id="PTHR34512:SF30">
    <property type="entry name" value="OUTER MEMBRANE PROTEIN ASSEMBLY FACTOR BAMB"/>
    <property type="match status" value="1"/>
</dbReference>
<dbReference type="PANTHER" id="PTHR34512">
    <property type="entry name" value="CELL SURFACE PROTEIN"/>
    <property type="match status" value="1"/>
</dbReference>
<dbReference type="eggNOG" id="COG1520">
    <property type="taxonomic scope" value="Bacteria"/>
</dbReference>
<dbReference type="Pfam" id="PF13360">
    <property type="entry name" value="PQQ_2"/>
    <property type="match status" value="1"/>
</dbReference>
<keyword evidence="3" id="KW-1185">Reference proteome</keyword>
<dbReference type="InterPro" id="IPR011047">
    <property type="entry name" value="Quinoprotein_ADH-like_sf"/>
</dbReference>
<feature type="domain" description="Pyrrolo-quinoline quinone repeat" evidence="1">
    <location>
        <begin position="274"/>
        <end position="344"/>
    </location>
</feature>
<dbReference type="STRING" id="335541.Swol_1743"/>
<accession>Q0AW63</accession>
<gene>
    <name evidence="2" type="ordered locus">Swol_1743</name>
</gene>
<evidence type="ECO:0000313" key="2">
    <source>
        <dbReference type="EMBL" id="ABI69041.1"/>
    </source>
</evidence>
<dbReference type="SUPFAM" id="SSF50998">
    <property type="entry name" value="Quinoprotein alcohol dehydrogenase-like"/>
    <property type="match status" value="1"/>
</dbReference>
<dbReference type="InterPro" id="IPR015943">
    <property type="entry name" value="WD40/YVTN_repeat-like_dom_sf"/>
</dbReference>
<dbReference type="RefSeq" id="WP_011641138.1">
    <property type="nucleotide sequence ID" value="NC_008346.1"/>
</dbReference>